<proteinExistence type="inferred from homology"/>
<dbReference type="Proteomes" id="UP001164746">
    <property type="component" value="Chromosome 11"/>
</dbReference>
<keyword evidence="10" id="KW-1185">Reference proteome</keyword>
<reference evidence="9" key="1">
    <citation type="submission" date="2022-11" db="EMBL/GenBank/DDBJ databases">
        <title>Centuries of genome instability and evolution in soft-shell clam transmissible cancer (bioRxiv).</title>
        <authorList>
            <person name="Hart S.F.M."/>
            <person name="Yonemitsu M.A."/>
            <person name="Giersch R.M."/>
            <person name="Beal B.F."/>
            <person name="Arriagada G."/>
            <person name="Davis B.W."/>
            <person name="Ostrander E.A."/>
            <person name="Goff S.P."/>
            <person name="Metzger M.J."/>
        </authorList>
    </citation>
    <scope>NUCLEOTIDE SEQUENCE</scope>
    <source>
        <strain evidence="9">MELC-2E11</strain>
        <tissue evidence="9">Siphon/mantle</tissue>
    </source>
</reference>
<evidence type="ECO:0000256" key="4">
    <source>
        <dbReference type="ARBA" id="ARBA00023235"/>
    </source>
</evidence>
<dbReference type="InterPro" id="IPR050188">
    <property type="entry name" value="RluA_PseudoU_synthase"/>
</dbReference>
<evidence type="ECO:0000256" key="5">
    <source>
        <dbReference type="ARBA" id="ARBA00036943"/>
    </source>
</evidence>
<dbReference type="CDD" id="cd02869">
    <property type="entry name" value="PseudoU_synth_RluA_like"/>
    <property type="match status" value="1"/>
</dbReference>
<evidence type="ECO:0000256" key="3">
    <source>
        <dbReference type="ARBA" id="ARBA00010876"/>
    </source>
</evidence>
<evidence type="ECO:0000259" key="8">
    <source>
        <dbReference type="Pfam" id="PF00849"/>
    </source>
</evidence>
<evidence type="ECO:0000256" key="1">
    <source>
        <dbReference type="ARBA" id="ARBA00001166"/>
    </source>
</evidence>
<dbReference type="PANTHER" id="PTHR21600">
    <property type="entry name" value="MITOCHONDRIAL RNA PSEUDOURIDINE SYNTHASE"/>
    <property type="match status" value="1"/>
</dbReference>
<comment type="catalytic activity">
    <reaction evidence="2">
        <text>uridine in 5S rRNA = pseudouridine in 5S rRNA</text>
        <dbReference type="Rhea" id="RHEA:47036"/>
        <dbReference type="Rhea" id="RHEA-COMP:11730"/>
        <dbReference type="Rhea" id="RHEA-COMP:11731"/>
        <dbReference type="ChEBI" id="CHEBI:65314"/>
        <dbReference type="ChEBI" id="CHEBI:65315"/>
    </reaction>
</comment>
<evidence type="ECO:0000256" key="7">
    <source>
        <dbReference type="ARBA" id="ARBA00041563"/>
    </source>
</evidence>
<protein>
    <recommendedName>
        <fullName evidence="6">Pseudouridylate synthase RPUSD4, mitochondrial</fullName>
    </recommendedName>
    <alternativeName>
        <fullName evidence="7">RNA pseudouridylate synthase domain-containing protein 4</fullName>
    </alternativeName>
</protein>
<evidence type="ECO:0000313" key="10">
    <source>
        <dbReference type="Proteomes" id="UP001164746"/>
    </source>
</evidence>
<dbReference type="SUPFAM" id="SSF55120">
    <property type="entry name" value="Pseudouridine synthase"/>
    <property type="match status" value="1"/>
</dbReference>
<comment type="similarity">
    <text evidence="3">Belongs to the pseudouridine synthase RluA family.</text>
</comment>
<dbReference type="Gene3D" id="3.30.2350.10">
    <property type="entry name" value="Pseudouridine synthase"/>
    <property type="match status" value="1"/>
</dbReference>
<gene>
    <name evidence="9" type="ORF">MAR_000625</name>
</gene>
<name>A0ABY7F9C6_MYAAR</name>
<feature type="domain" description="Pseudouridine synthase RsuA/RluA-like" evidence="8">
    <location>
        <begin position="299"/>
        <end position="459"/>
    </location>
</feature>
<evidence type="ECO:0000256" key="2">
    <source>
        <dbReference type="ARBA" id="ARBA00001896"/>
    </source>
</evidence>
<accession>A0ABY7F9C6</accession>
<keyword evidence="4" id="KW-0413">Isomerase</keyword>
<organism evidence="9 10">
    <name type="scientific">Mya arenaria</name>
    <name type="common">Soft-shell clam</name>
    <dbReference type="NCBI Taxonomy" id="6604"/>
    <lineage>
        <taxon>Eukaryota</taxon>
        <taxon>Metazoa</taxon>
        <taxon>Spiralia</taxon>
        <taxon>Lophotrochozoa</taxon>
        <taxon>Mollusca</taxon>
        <taxon>Bivalvia</taxon>
        <taxon>Autobranchia</taxon>
        <taxon>Heteroconchia</taxon>
        <taxon>Euheterodonta</taxon>
        <taxon>Imparidentia</taxon>
        <taxon>Neoheterodontei</taxon>
        <taxon>Myida</taxon>
        <taxon>Myoidea</taxon>
        <taxon>Myidae</taxon>
        <taxon>Mya</taxon>
    </lineage>
</organism>
<evidence type="ECO:0000313" key="9">
    <source>
        <dbReference type="EMBL" id="WAR18787.1"/>
    </source>
</evidence>
<dbReference type="Pfam" id="PF00849">
    <property type="entry name" value="PseudoU_synth_2"/>
    <property type="match status" value="1"/>
</dbReference>
<dbReference type="InterPro" id="IPR006145">
    <property type="entry name" value="PsdUridine_synth_RsuA/RluA"/>
</dbReference>
<dbReference type="EMBL" id="CP111022">
    <property type="protein sequence ID" value="WAR18787.1"/>
    <property type="molecule type" value="Genomic_DNA"/>
</dbReference>
<sequence>MGNLMGIGLMGNLMGMSLTGNLKGIGPKEHVKGIGVMGHLMGIGTEQSKVKAKYDTGKDYNITNAYQLYLFNLCESLIILKEECQKVHYKVLKEQAITALNLVNRTGDEAWHILSPIEDEREGGAKTRSSLDCRKADFANTVTVPKPEYSLHLVEGDQFLYPAHVHILPEKLFVICQLDHEWHIKCLLKPPITQQFQVNSMERRVGDTTPFKQQTSRNFTKRSKEAIEVDNSAYKEAMRIREKIYKDNKINLIGKMNPTEVDKDGNRILTNQVPQLERASEWDIVSILRKSIIYNDNDIVAITKPYGLPSHEGPGVTNCVGHFLDKIVPKTNLIAVHRLEKETTGVMVFAKTEAMADVLTEHFVRKRDIVKKYFAITKNIPAQSSGEIDIPLAEGTVDGKVRMTLRPYHTYELDGISKKRQHGVKAVTRYRTLDVGDGHALLECYALTGKKHQIRVHLAFGLNCPILGDHKYAHLNKIAPMRLHPDMLKMLKISQSGVRKLAMHLHARSLVIPGVVDGRNLFISAPMPPHFVRNMKDLKLKLPPHA</sequence>
<dbReference type="InterPro" id="IPR020103">
    <property type="entry name" value="PsdUridine_synth_cat_dom_sf"/>
</dbReference>
<comment type="catalytic activity">
    <reaction evidence="5">
        <text>a uridine in tRNA = a pseudouridine in tRNA</text>
        <dbReference type="Rhea" id="RHEA:54572"/>
        <dbReference type="Rhea" id="RHEA-COMP:13339"/>
        <dbReference type="Rhea" id="RHEA-COMP:13934"/>
        <dbReference type="ChEBI" id="CHEBI:65314"/>
        <dbReference type="ChEBI" id="CHEBI:65315"/>
    </reaction>
</comment>
<evidence type="ECO:0000256" key="6">
    <source>
        <dbReference type="ARBA" id="ARBA00039953"/>
    </source>
</evidence>
<dbReference type="PANTHER" id="PTHR21600:SF83">
    <property type="entry name" value="PSEUDOURIDYLATE SYNTHASE RPUSD4, MITOCHONDRIAL"/>
    <property type="match status" value="1"/>
</dbReference>
<comment type="catalytic activity">
    <reaction evidence="1">
        <text>a uridine in mRNA = a pseudouridine in mRNA</text>
        <dbReference type="Rhea" id="RHEA:56644"/>
        <dbReference type="Rhea" id="RHEA-COMP:14658"/>
        <dbReference type="Rhea" id="RHEA-COMP:14659"/>
        <dbReference type="ChEBI" id="CHEBI:65314"/>
        <dbReference type="ChEBI" id="CHEBI:65315"/>
    </reaction>
</comment>